<proteinExistence type="predicted"/>
<organism evidence="2 3">
    <name type="scientific">Marchantia polymorpha</name>
    <name type="common">Common liverwort</name>
    <name type="synonym">Marchantia aquatica</name>
    <dbReference type="NCBI Taxonomy" id="3197"/>
    <lineage>
        <taxon>Eukaryota</taxon>
        <taxon>Viridiplantae</taxon>
        <taxon>Streptophyta</taxon>
        <taxon>Embryophyta</taxon>
        <taxon>Marchantiophyta</taxon>
        <taxon>Marchantiopsida</taxon>
        <taxon>Marchantiidae</taxon>
        <taxon>Marchantiales</taxon>
        <taxon>Marchantiaceae</taxon>
        <taxon>Marchantia</taxon>
    </lineage>
</organism>
<sequence length="399" mass="45375">MSRKPNRQVDFRGHAEGQRQQHPFKNQGNRTDSIAGSDATNDSDRQRLQNKEISLLDKGITRFQTAFRANHGQIHSPHQPLASATKLKSSDYQPLLCAERTDVNSTLPCGRPAPPPQGIACGKPNRTKQEYGSGWPQSHRGRPCRPEWLEQIYIPPKQHPAGASAWNIIPKYVRPRLPYGKNVGDILPRLGLRQTDVIIWPCVNADNVRSSGYVGFAKNSESLAMEAGTMLLRMAKSHKGTFQMRERIKLFLRTVDGCWRFKGLLDTENYLNKKCDPSNYQKIPVRYQKTVGPNTADFRCIPQRGDVIIHEPWKDLQHTDRADKCSSLRWFLPTLEIDLNDVLVRFCVWKNSPRDTMYDGFVEIYIFNGIGLGWVFLGRDETTIQSLGLQVDSDTSDDD</sequence>
<name>A0A2R6WV60_MARPO</name>
<feature type="compositionally biased region" description="Basic and acidic residues" evidence="1">
    <location>
        <begin position="7"/>
        <end position="19"/>
    </location>
</feature>
<feature type="region of interest" description="Disordered" evidence="1">
    <location>
        <begin position="1"/>
        <end position="48"/>
    </location>
</feature>
<evidence type="ECO:0000256" key="1">
    <source>
        <dbReference type="SAM" id="MobiDB-lite"/>
    </source>
</evidence>
<feature type="region of interest" description="Disordered" evidence="1">
    <location>
        <begin position="108"/>
        <end position="140"/>
    </location>
</feature>
<reference evidence="3" key="1">
    <citation type="journal article" date="2017" name="Cell">
        <title>Insights into land plant evolution garnered from the Marchantia polymorpha genome.</title>
        <authorList>
            <person name="Bowman J.L."/>
            <person name="Kohchi T."/>
            <person name="Yamato K.T."/>
            <person name="Jenkins J."/>
            <person name="Shu S."/>
            <person name="Ishizaki K."/>
            <person name="Yamaoka S."/>
            <person name="Nishihama R."/>
            <person name="Nakamura Y."/>
            <person name="Berger F."/>
            <person name="Adam C."/>
            <person name="Aki S.S."/>
            <person name="Althoff F."/>
            <person name="Araki T."/>
            <person name="Arteaga-Vazquez M.A."/>
            <person name="Balasubrmanian S."/>
            <person name="Barry K."/>
            <person name="Bauer D."/>
            <person name="Boehm C.R."/>
            <person name="Briginshaw L."/>
            <person name="Caballero-Perez J."/>
            <person name="Catarino B."/>
            <person name="Chen F."/>
            <person name="Chiyoda S."/>
            <person name="Chovatia M."/>
            <person name="Davies K.M."/>
            <person name="Delmans M."/>
            <person name="Demura T."/>
            <person name="Dierschke T."/>
            <person name="Dolan L."/>
            <person name="Dorantes-Acosta A.E."/>
            <person name="Eklund D.M."/>
            <person name="Florent S.N."/>
            <person name="Flores-Sandoval E."/>
            <person name="Fujiyama A."/>
            <person name="Fukuzawa H."/>
            <person name="Galik B."/>
            <person name="Grimanelli D."/>
            <person name="Grimwood J."/>
            <person name="Grossniklaus U."/>
            <person name="Hamada T."/>
            <person name="Haseloff J."/>
            <person name="Hetherington A.J."/>
            <person name="Higo A."/>
            <person name="Hirakawa Y."/>
            <person name="Hundley H.N."/>
            <person name="Ikeda Y."/>
            <person name="Inoue K."/>
            <person name="Inoue S.I."/>
            <person name="Ishida S."/>
            <person name="Jia Q."/>
            <person name="Kakita M."/>
            <person name="Kanazawa T."/>
            <person name="Kawai Y."/>
            <person name="Kawashima T."/>
            <person name="Kennedy M."/>
            <person name="Kinose K."/>
            <person name="Kinoshita T."/>
            <person name="Kohara Y."/>
            <person name="Koide E."/>
            <person name="Komatsu K."/>
            <person name="Kopischke S."/>
            <person name="Kubo M."/>
            <person name="Kyozuka J."/>
            <person name="Lagercrantz U."/>
            <person name="Lin S.S."/>
            <person name="Lindquist E."/>
            <person name="Lipzen A.M."/>
            <person name="Lu C.W."/>
            <person name="De Luna E."/>
            <person name="Martienssen R.A."/>
            <person name="Minamino N."/>
            <person name="Mizutani M."/>
            <person name="Mizutani M."/>
            <person name="Mochizuki N."/>
            <person name="Monte I."/>
            <person name="Mosher R."/>
            <person name="Nagasaki H."/>
            <person name="Nakagami H."/>
            <person name="Naramoto S."/>
            <person name="Nishitani K."/>
            <person name="Ohtani M."/>
            <person name="Okamoto T."/>
            <person name="Okumura M."/>
            <person name="Phillips J."/>
            <person name="Pollak B."/>
            <person name="Reinders A."/>
            <person name="Rovekamp M."/>
            <person name="Sano R."/>
            <person name="Sawa S."/>
            <person name="Schmid M.W."/>
            <person name="Shirakawa M."/>
            <person name="Solano R."/>
            <person name="Spunde A."/>
            <person name="Suetsugu N."/>
            <person name="Sugano S."/>
            <person name="Sugiyama A."/>
            <person name="Sun R."/>
            <person name="Suzuki Y."/>
            <person name="Takenaka M."/>
            <person name="Takezawa D."/>
            <person name="Tomogane H."/>
            <person name="Tsuzuki M."/>
            <person name="Ueda T."/>
            <person name="Umeda M."/>
            <person name="Ward J.M."/>
            <person name="Watanabe Y."/>
            <person name="Yazaki K."/>
            <person name="Yokoyama R."/>
            <person name="Yoshitake Y."/>
            <person name="Yotsui I."/>
            <person name="Zachgo S."/>
            <person name="Schmutz J."/>
        </authorList>
    </citation>
    <scope>NUCLEOTIDE SEQUENCE [LARGE SCALE GENOMIC DNA]</scope>
    <source>
        <strain evidence="3">Tak-1</strain>
    </source>
</reference>
<dbReference type="EMBL" id="KZ772727">
    <property type="protein sequence ID" value="PTQ37720.1"/>
    <property type="molecule type" value="Genomic_DNA"/>
</dbReference>
<dbReference type="AlphaFoldDB" id="A0A2R6WV60"/>
<evidence type="ECO:0000313" key="2">
    <source>
        <dbReference type="EMBL" id="PTQ37720.1"/>
    </source>
</evidence>
<gene>
    <name evidence="2" type="ORF">MARPO_0055s0008</name>
</gene>
<accession>A0A2R6WV60</accession>
<protein>
    <submittedName>
        <fullName evidence="2">Uncharacterized protein</fullName>
    </submittedName>
</protein>
<evidence type="ECO:0000313" key="3">
    <source>
        <dbReference type="Proteomes" id="UP000244005"/>
    </source>
</evidence>
<feature type="compositionally biased region" description="Polar residues" evidence="1">
    <location>
        <begin position="20"/>
        <end position="40"/>
    </location>
</feature>
<dbReference type="Proteomes" id="UP000244005">
    <property type="component" value="Unassembled WGS sequence"/>
</dbReference>
<keyword evidence="3" id="KW-1185">Reference proteome</keyword>
<dbReference type="Gramene" id="Mp2g20420.1">
    <property type="protein sequence ID" value="Mp2g20420.1.cds1"/>
    <property type="gene ID" value="Mp2g20420"/>
</dbReference>